<comment type="caution">
    <text evidence="1">The sequence shown here is derived from an EMBL/GenBank/DDBJ whole genome shotgun (WGS) entry which is preliminary data.</text>
</comment>
<organism evidence="1 2">
    <name type="scientific">Candidatus Komeilibacteria bacterium RIFCSPLOWO2_01_FULL_53_11</name>
    <dbReference type="NCBI Taxonomy" id="1798552"/>
    <lineage>
        <taxon>Bacteria</taxon>
        <taxon>Candidatus Komeiliibacteriota</taxon>
    </lineage>
</organism>
<protein>
    <submittedName>
        <fullName evidence="1">Uncharacterized protein</fullName>
    </submittedName>
</protein>
<gene>
    <name evidence="1" type="ORF">A3B31_01445</name>
</gene>
<accession>A0A1G2BRN4</accession>
<dbReference type="AlphaFoldDB" id="A0A1G2BRN4"/>
<dbReference type="EMBL" id="MHKN01000033">
    <property type="protein sequence ID" value="OGY91781.1"/>
    <property type="molecule type" value="Genomic_DNA"/>
</dbReference>
<evidence type="ECO:0000313" key="2">
    <source>
        <dbReference type="Proteomes" id="UP000177349"/>
    </source>
</evidence>
<sequence>MMTLSVRMQAQLMQALQLCGGMTQSIFPQAEAWLLASIEHQAALEYVAMNKNMNRYESVMDFLFCEIFPIYRSACQRFYAGRGPQLRDMINVEQLVFSGNCLMKALELAFDCYQQKQRISWCAFKSTVLRAAA</sequence>
<proteinExistence type="predicted"/>
<reference evidence="1 2" key="1">
    <citation type="journal article" date="2016" name="Nat. Commun.">
        <title>Thousands of microbial genomes shed light on interconnected biogeochemical processes in an aquifer system.</title>
        <authorList>
            <person name="Anantharaman K."/>
            <person name="Brown C.T."/>
            <person name="Hug L.A."/>
            <person name="Sharon I."/>
            <person name="Castelle C.J."/>
            <person name="Probst A.J."/>
            <person name="Thomas B.C."/>
            <person name="Singh A."/>
            <person name="Wilkins M.J."/>
            <person name="Karaoz U."/>
            <person name="Brodie E.L."/>
            <person name="Williams K.H."/>
            <person name="Hubbard S.S."/>
            <person name="Banfield J.F."/>
        </authorList>
    </citation>
    <scope>NUCLEOTIDE SEQUENCE [LARGE SCALE GENOMIC DNA]</scope>
</reference>
<name>A0A1G2BRN4_9BACT</name>
<dbReference type="Proteomes" id="UP000177349">
    <property type="component" value="Unassembled WGS sequence"/>
</dbReference>
<evidence type="ECO:0000313" key="1">
    <source>
        <dbReference type="EMBL" id="OGY91781.1"/>
    </source>
</evidence>